<reference evidence="18 19" key="1">
    <citation type="submission" date="2024-09" db="EMBL/GenBank/DDBJ databases">
        <authorList>
            <person name="Sun Q."/>
            <person name="Mori K."/>
        </authorList>
    </citation>
    <scope>NUCLEOTIDE SEQUENCE [LARGE SCALE GENOMIC DNA]</scope>
    <source>
        <strain evidence="18 19">JCM 9626</strain>
    </source>
</reference>
<proteinExistence type="inferred from homology"/>
<evidence type="ECO:0000256" key="15">
    <source>
        <dbReference type="ARBA" id="ARBA00041187"/>
    </source>
</evidence>
<dbReference type="PANTHER" id="PTHR43776:SF15">
    <property type="entry name" value="GLUTATHIONE IMPORT ATP-BINDING PROTEIN GSIA"/>
    <property type="match status" value="1"/>
</dbReference>
<keyword evidence="7" id="KW-0547">Nucleotide-binding</keyword>
<evidence type="ECO:0000256" key="13">
    <source>
        <dbReference type="ARBA" id="ARBA00038416"/>
    </source>
</evidence>
<dbReference type="NCBIfam" id="TIGR01727">
    <property type="entry name" value="oligo_HPY"/>
    <property type="match status" value="1"/>
</dbReference>
<evidence type="ECO:0000256" key="14">
    <source>
        <dbReference type="ARBA" id="ARBA00039050"/>
    </source>
</evidence>
<keyword evidence="4" id="KW-1003">Cell membrane</keyword>
<comment type="similarity">
    <text evidence="13">Belongs to the ABC transporter superfamily. Glutathione importer (TC 3.A.1.5.11) family.</text>
</comment>
<dbReference type="Pfam" id="PF00005">
    <property type="entry name" value="ABC_tran"/>
    <property type="match status" value="1"/>
</dbReference>
<evidence type="ECO:0000313" key="19">
    <source>
        <dbReference type="Proteomes" id="UP001589750"/>
    </source>
</evidence>
<dbReference type="InterPro" id="IPR003593">
    <property type="entry name" value="AAA+_ATPase"/>
</dbReference>
<evidence type="ECO:0000256" key="7">
    <source>
        <dbReference type="ARBA" id="ARBA00022741"/>
    </source>
</evidence>
<evidence type="ECO:0000256" key="10">
    <source>
        <dbReference type="ARBA" id="ARBA00022967"/>
    </source>
</evidence>
<evidence type="ECO:0000256" key="6">
    <source>
        <dbReference type="ARBA" id="ARBA00022737"/>
    </source>
</evidence>
<organism evidence="18 19">
    <name type="scientific">Nocardioides plantarum</name>
    <dbReference type="NCBI Taxonomy" id="29299"/>
    <lineage>
        <taxon>Bacteria</taxon>
        <taxon>Bacillati</taxon>
        <taxon>Actinomycetota</taxon>
        <taxon>Actinomycetes</taxon>
        <taxon>Propionibacteriales</taxon>
        <taxon>Nocardioidaceae</taxon>
        <taxon>Nocardioides</taxon>
    </lineage>
</organism>
<dbReference type="PANTHER" id="PTHR43776">
    <property type="entry name" value="TRANSPORT ATP-BINDING PROTEIN"/>
    <property type="match status" value="1"/>
</dbReference>
<dbReference type="CDD" id="cd03257">
    <property type="entry name" value="ABC_NikE_OppD_transporters"/>
    <property type="match status" value="1"/>
</dbReference>
<dbReference type="InterPro" id="IPR003439">
    <property type="entry name" value="ABC_transporter-like_ATP-bd"/>
</dbReference>
<dbReference type="SUPFAM" id="SSF52540">
    <property type="entry name" value="P-loop containing nucleoside triphosphate hydrolases"/>
    <property type="match status" value="1"/>
</dbReference>
<evidence type="ECO:0000256" key="1">
    <source>
        <dbReference type="ARBA" id="ARBA00004533"/>
    </source>
</evidence>
<dbReference type="PROSITE" id="PS50893">
    <property type="entry name" value="ABC_TRANSPORTER_2"/>
    <property type="match status" value="1"/>
</dbReference>
<evidence type="ECO:0000313" key="18">
    <source>
        <dbReference type="EMBL" id="MFB9314721.1"/>
    </source>
</evidence>
<keyword evidence="10" id="KW-1278">Translocase</keyword>
<dbReference type="InterPro" id="IPR013563">
    <property type="entry name" value="Oligopep_ABC_C"/>
</dbReference>
<dbReference type="Pfam" id="PF08352">
    <property type="entry name" value="oligo_HPY"/>
    <property type="match status" value="1"/>
</dbReference>
<dbReference type="EMBL" id="JBHMDG010000024">
    <property type="protein sequence ID" value="MFB9314721.1"/>
    <property type="molecule type" value="Genomic_DNA"/>
</dbReference>
<keyword evidence="19" id="KW-1185">Reference proteome</keyword>
<keyword evidence="3" id="KW-0813">Transport</keyword>
<evidence type="ECO:0000259" key="17">
    <source>
        <dbReference type="PROSITE" id="PS50893"/>
    </source>
</evidence>
<dbReference type="EC" id="7.4.2.10" evidence="14"/>
<dbReference type="PROSITE" id="PS00211">
    <property type="entry name" value="ABC_TRANSPORTER_1"/>
    <property type="match status" value="1"/>
</dbReference>
<comment type="subcellular location">
    <subcellularLocation>
        <location evidence="1">Cell inner membrane</location>
    </subcellularLocation>
</comment>
<dbReference type="Gene3D" id="3.40.50.300">
    <property type="entry name" value="P-loop containing nucleotide triphosphate hydrolases"/>
    <property type="match status" value="1"/>
</dbReference>
<evidence type="ECO:0000256" key="5">
    <source>
        <dbReference type="ARBA" id="ARBA00022519"/>
    </source>
</evidence>
<comment type="function">
    <text evidence="12">Part of the ABC transporter complex GsiABCD involved in glutathione import. Responsible for energy coupling to the transport system.</text>
</comment>
<dbReference type="InterPro" id="IPR050319">
    <property type="entry name" value="ABC_transp_ATP-bind"/>
</dbReference>
<evidence type="ECO:0000256" key="9">
    <source>
        <dbReference type="ARBA" id="ARBA00022840"/>
    </source>
</evidence>
<keyword evidence="5" id="KW-0997">Cell inner membrane</keyword>
<evidence type="ECO:0000256" key="12">
    <source>
        <dbReference type="ARBA" id="ARBA00037530"/>
    </source>
</evidence>
<keyword evidence="9 18" id="KW-0067">ATP-binding</keyword>
<evidence type="ECO:0000256" key="16">
    <source>
        <dbReference type="ARBA" id="ARBA00047640"/>
    </source>
</evidence>
<dbReference type="RefSeq" id="WP_140010612.1">
    <property type="nucleotide sequence ID" value="NZ_JBHMDG010000024.1"/>
</dbReference>
<dbReference type="InterPro" id="IPR027417">
    <property type="entry name" value="P-loop_NTPase"/>
</dbReference>
<sequence length="446" mass="48297">MLTKPEDPAATTPGAPASAAIIETDNLEVHFQLQGGALSRVLGLGQRRVKALDGIDITLHRGEVLGLVGESGSGKTTLGRALLGLVPATDGRIVYHAPEGPRTVSEMRGKELRQLRTDLQMVFQDPSAALNPSMTIAEAVGHPLVIHKIAKGKELTRRVHEALEKVGLAPVERFADKYPSDLSGGQKQRAVIARAIILGPEVLVADEPISMLDMSVRAKILQLMLDLKNDLGLSYLYITHDLASAKYFCDRIAIMYLGRIVEIGPTAEIFANPRHPYTKALLKAIPEPDPTRTVPRDLPRGEIPDAAEPPLGCSFHPRCAEAVASCGWESRDLRVVLEQHWTRRTADYDAERSLVGDLERFDRPETSATMTAGDPIETLALMERIRAENPDEPMWTGVRSLESDGRQVRIDFHDGVDPALRTAGGVEVACVLYPEGGTAAGSGSSG</sequence>
<keyword evidence="8" id="KW-0378">Hydrolase</keyword>
<comment type="caution">
    <text evidence="18">The sequence shown here is derived from an EMBL/GenBank/DDBJ whole genome shotgun (WGS) entry which is preliminary data.</text>
</comment>
<keyword evidence="6" id="KW-0677">Repeat</keyword>
<evidence type="ECO:0000256" key="3">
    <source>
        <dbReference type="ARBA" id="ARBA00022448"/>
    </source>
</evidence>
<comment type="subunit">
    <text evidence="2">The complex is composed of two ATP-binding proteins (GsiA), two transmembrane proteins (GsiC and GsiD) and a solute-binding protein (GsiB).</text>
</comment>
<dbReference type="SMART" id="SM00382">
    <property type="entry name" value="AAA"/>
    <property type="match status" value="1"/>
</dbReference>
<dbReference type="Proteomes" id="UP001589750">
    <property type="component" value="Unassembled WGS sequence"/>
</dbReference>
<dbReference type="GO" id="GO:0005524">
    <property type="term" value="F:ATP binding"/>
    <property type="evidence" value="ECO:0007669"/>
    <property type="project" value="UniProtKB-KW"/>
</dbReference>
<accession>A0ABV5KDJ3</accession>
<name>A0ABV5KDJ3_9ACTN</name>
<dbReference type="InterPro" id="IPR017871">
    <property type="entry name" value="ABC_transporter-like_CS"/>
</dbReference>
<keyword evidence="11" id="KW-0472">Membrane</keyword>
<evidence type="ECO:0000256" key="8">
    <source>
        <dbReference type="ARBA" id="ARBA00022801"/>
    </source>
</evidence>
<evidence type="ECO:0000256" key="4">
    <source>
        <dbReference type="ARBA" id="ARBA00022475"/>
    </source>
</evidence>
<evidence type="ECO:0000256" key="2">
    <source>
        <dbReference type="ARBA" id="ARBA00011469"/>
    </source>
</evidence>
<feature type="domain" description="ABC transporter" evidence="17">
    <location>
        <begin position="33"/>
        <end position="282"/>
    </location>
</feature>
<gene>
    <name evidence="18" type="ORF">ACFFRI_16810</name>
</gene>
<comment type="catalytic activity">
    <reaction evidence="16">
        <text>glutathione(out) + ATP + H2O = glutathione(in) + ADP + phosphate + H(+)</text>
        <dbReference type="Rhea" id="RHEA:29791"/>
        <dbReference type="ChEBI" id="CHEBI:15377"/>
        <dbReference type="ChEBI" id="CHEBI:15378"/>
        <dbReference type="ChEBI" id="CHEBI:30616"/>
        <dbReference type="ChEBI" id="CHEBI:43474"/>
        <dbReference type="ChEBI" id="CHEBI:57925"/>
        <dbReference type="ChEBI" id="CHEBI:456216"/>
        <dbReference type="EC" id="7.4.2.10"/>
    </reaction>
</comment>
<evidence type="ECO:0000256" key="11">
    <source>
        <dbReference type="ARBA" id="ARBA00023136"/>
    </source>
</evidence>
<protein>
    <recommendedName>
        <fullName evidence="15">Glutathione import ATP-binding protein GsiA</fullName>
        <ecNumber evidence="14">7.4.2.10</ecNumber>
    </recommendedName>
</protein>